<dbReference type="PANTHER" id="PTHR36221:SF1">
    <property type="entry name" value="DUF742 DOMAIN-CONTAINING PROTEIN"/>
    <property type="match status" value="1"/>
</dbReference>
<dbReference type="EMBL" id="FOLM01000032">
    <property type="protein sequence ID" value="SFD80046.1"/>
    <property type="molecule type" value="Genomic_DNA"/>
</dbReference>
<keyword evidence="2" id="KW-1185">Reference proteome</keyword>
<gene>
    <name evidence="1" type="ORF">SAMN05421773_13214</name>
</gene>
<accession>A0A1I1VAQ4</accession>
<evidence type="ECO:0008006" key="3">
    <source>
        <dbReference type="Google" id="ProtNLM"/>
    </source>
</evidence>
<dbReference type="InterPro" id="IPR007995">
    <property type="entry name" value="DUF742"/>
</dbReference>
<dbReference type="RefSeq" id="WP_175541624.1">
    <property type="nucleotide sequence ID" value="NZ_FOLM01000032.1"/>
</dbReference>
<evidence type="ECO:0000313" key="1">
    <source>
        <dbReference type="EMBL" id="SFD80046.1"/>
    </source>
</evidence>
<dbReference type="AlphaFoldDB" id="A0A1I1VAQ4"/>
<name>A0A1I1VAQ4_9ACTN</name>
<protein>
    <recommendedName>
        <fullName evidence="3">DUF742 domain-containing protein</fullName>
    </recommendedName>
</protein>
<dbReference type="Pfam" id="PF05331">
    <property type="entry name" value="DUF742"/>
    <property type="match status" value="1"/>
</dbReference>
<dbReference type="STRING" id="910347.SAMN05421773_13214"/>
<dbReference type="Proteomes" id="UP000199207">
    <property type="component" value="Unassembled WGS sequence"/>
</dbReference>
<sequence>MSPVSRRRDLVRPYVVTGGRARPSRNTLDLVTLLTAVPGRPAAALGPEARAMVELCRGGYLAVVDLAAHLALPLSVTRVLIADLLDSGHLAARNTHRPAGTPADRDTLERLLDALHAL</sequence>
<reference evidence="1 2" key="1">
    <citation type="submission" date="2016-10" db="EMBL/GenBank/DDBJ databases">
        <authorList>
            <person name="de Groot N.N."/>
        </authorList>
    </citation>
    <scope>NUCLEOTIDE SEQUENCE [LARGE SCALE GENOMIC DNA]</scope>
    <source>
        <strain evidence="1 2">CGMCC 4.5739</strain>
    </source>
</reference>
<organism evidence="1 2">
    <name type="scientific">Streptomyces aidingensis</name>
    <dbReference type="NCBI Taxonomy" id="910347"/>
    <lineage>
        <taxon>Bacteria</taxon>
        <taxon>Bacillati</taxon>
        <taxon>Actinomycetota</taxon>
        <taxon>Actinomycetes</taxon>
        <taxon>Kitasatosporales</taxon>
        <taxon>Streptomycetaceae</taxon>
        <taxon>Streptomyces</taxon>
    </lineage>
</organism>
<dbReference type="PANTHER" id="PTHR36221">
    <property type="entry name" value="DUF742 DOMAIN-CONTAINING PROTEIN"/>
    <property type="match status" value="1"/>
</dbReference>
<proteinExistence type="predicted"/>
<evidence type="ECO:0000313" key="2">
    <source>
        <dbReference type="Proteomes" id="UP000199207"/>
    </source>
</evidence>